<evidence type="ECO:0000256" key="11">
    <source>
        <dbReference type="HAMAP-Rule" id="MF_01261"/>
    </source>
</evidence>
<dbReference type="SUPFAM" id="SSF81301">
    <property type="entry name" value="Nucleotidyltransferase"/>
    <property type="match status" value="1"/>
</dbReference>
<feature type="domain" description="HD" evidence="12">
    <location>
        <begin position="230"/>
        <end position="331"/>
    </location>
</feature>
<dbReference type="SUPFAM" id="SSF81891">
    <property type="entry name" value="Poly A polymerase C-terminal region-like"/>
    <property type="match status" value="1"/>
</dbReference>
<comment type="caution">
    <text evidence="13">The sequence shown here is derived from an EMBL/GenBank/DDBJ whole genome shotgun (WGS) entry which is preliminary data.</text>
</comment>
<dbReference type="Pfam" id="PF01743">
    <property type="entry name" value="PolyA_pol"/>
    <property type="match status" value="1"/>
</dbReference>
<feature type="binding site" evidence="11">
    <location>
        <position position="141"/>
    </location>
    <ligand>
        <name>CTP</name>
        <dbReference type="ChEBI" id="CHEBI:37563"/>
    </ligand>
</feature>
<dbReference type="CDD" id="cd00077">
    <property type="entry name" value="HDc"/>
    <property type="match status" value="1"/>
</dbReference>
<evidence type="ECO:0000313" key="14">
    <source>
        <dbReference type="Proteomes" id="UP001567350"/>
    </source>
</evidence>
<dbReference type="Gene3D" id="3.30.460.10">
    <property type="entry name" value="Beta Polymerase, domain 2"/>
    <property type="match status" value="1"/>
</dbReference>
<feature type="binding site" evidence="11">
    <location>
        <position position="8"/>
    </location>
    <ligand>
        <name>CTP</name>
        <dbReference type="ChEBI" id="CHEBI:37563"/>
    </ligand>
</feature>
<feature type="binding site" evidence="11">
    <location>
        <position position="144"/>
    </location>
    <ligand>
        <name>CTP</name>
        <dbReference type="ChEBI" id="CHEBI:37563"/>
    </ligand>
</feature>
<dbReference type="RefSeq" id="WP_370890594.1">
    <property type="nucleotide sequence ID" value="NZ_JBGJLR010000002.1"/>
</dbReference>
<dbReference type="InterPro" id="IPR012006">
    <property type="entry name" value="CCA_bact"/>
</dbReference>
<feature type="binding site" evidence="11">
    <location>
        <position position="91"/>
    </location>
    <ligand>
        <name>CTP</name>
        <dbReference type="ChEBI" id="CHEBI:37563"/>
    </ligand>
</feature>
<evidence type="ECO:0000256" key="8">
    <source>
        <dbReference type="ARBA" id="ARBA00022840"/>
    </source>
</evidence>
<feature type="binding site" evidence="11">
    <location>
        <position position="141"/>
    </location>
    <ligand>
        <name>ATP</name>
        <dbReference type="ChEBI" id="CHEBI:30616"/>
    </ligand>
</feature>
<reference evidence="13 14" key="1">
    <citation type="submission" date="2024-08" db="EMBL/GenBank/DDBJ databases">
        <authorList>
            <person name="Feng Z."/>
            <person name="Ronholm J."/>
        </authorList>
    </citation>
    <scope>NUCLEOTIDE SEQUENCE [LARGE SCALE GENOMIC DNA]</scope>
    <source>
        <strain evidence="13 14">4-AB0-8</strain>
    </source>
</reference>
<feature type="binding site" evidence="11">
    <location>
        <position position="21"/>
    </location>
    <ligand>
        <name>Mg(2+)</name>
        <dbReference type="ChEBI" id="CHEBI:18420"/>
    </ligand>
</feature>
<comment type="catalytic activity">
    <reaction evidence="11">
        <text>a tRNA precursor + 2 CTP + ATP = a tRNA with a 3' CCA end + 3 diphosphate</text>
        <dbReference type="Rhea" id="RHEA:14433"/>
        <dbReference type="Rhea" id="RHEA-COMP:10465"/>
        <dbReference type="Rhea" id="RHEA-COMP:10468"/>
        <dbReference type="ChEBI" id="CHEBI:30616"/>
        <dbReference type="ChEBI" id="CHEBI:33019"/>
        <dbReference type="ChEBI" id="CHEBI:37563"/>
        <dbReference type="ChEBI" id="CHEBI:74896"/>
        <dbReference type="ChEBI" id="CHEBI:83071"/>
        <dbReference type="EC" id="2.7.7.72"/>
    </reaction>
</comment>
<comment type="similarity">
    <text evidence="11">Belongs to the tRNA nucleotidyltransferase/poly(A) polymerase family. Bacterial CCA-adding enzyme type 1 subfamily.</text>
</comment>
<feature type="binding site" evidence="11">
    <location>
        <position position="11"/>
    </location>
    <ligand>
        <name>CTP</name>
        <dbReference type="ChEBI" id="CHEBI:37563"/>
    </ligand>
</feature>
<dbReference type="PANTHER" id="PTHR47545:SF1">
    <property type="entry name" value="MULTIFUNCTIONAL CCA PROTEIN"/>
    <property type="match status" value="1"/>
</dbReference>
<feature type="binding site" evidence="11">
    <location>
        <position position="144"/>
    </location>
    <ligand>
        <name>ATP</name>
        <dbReference type="ChEBI" id="CHEBI:30616"/>
    </ligand>
</feature>
<comment type="cofactor">
    <cofactor evidence="11">
        <name>Ni(2+)</name>
        <dbReference type="ChEBI" id="CHEBI:49786"/>
    </cofactor>
    <text evidence="11">Nickel for phosphatase activity.</text>
</comment>
<dbReference type="EC" id="3.1.4.-" evidence="11"/>
<dbReference type="InterPro" id="IPR043519">
    <property type="entry name" value="NT_sf"/>
</dbReference>
<dbReference type="HAMAP" id="MF_01261">
    <property type="entry name" value="CCA_bact_type1"/>
    <property type="match status" value="1"/>
</dbReference>
<keyword evidence="2 11" id="KW-0808">Transferase</keyword>
<keyword evidence="14" id="KW-1185">Reference proteome</keyword>
<comment type="miscellaneous">
    <text evidence="11">A single active site specifically recognizes both ATP and CTP and is responsible for their addition.</text>
</comment>
<evidence type="ECO:0000313" key="13">
    <source>
        <dbReference type="EMBL" id="MEZ2738477.1"/>
    </source>
</evidence>
<keyword evidence="11 13" id="KW-0378">Hydrolase</keyword>
<evidence type="ECO:0000256" key="3">
    <source>
        <dbReference type="ARBA" id="ARBA00022694"/>
    </source>
</evidence>
<dbReference type="Pfam" id="PF01966">
    <property type="entry name" value="HD"/>
    <property type="match status" value="1"/>
</dbReference>
<dbReference type="GO" id="GO:0016787">
    <property type="term" value="F:hydrolase activity"/>
    <property type="evidence" value="ECO:0007669"/>
    <property type="project" value="UniProtKB-KW"/>
</dbReference>
<evidence type="ECO:0000256" key="2">
    <source>
        <dbReference type="ARBA" id="ARBA00022679"/>
    </source>
</evidence>
<evidence type="ECO:0000256" key="1">
    <source>
        <dbReference type="ARBA" id="ARBA00022596"/>
    </source>
</evidence>
<feature type="binding site" evidence="11">
    <location>
        <position position="11"/>
    </location>
    <ligand>
        <name>ATP</name>
        <dbReference type="ChEBI" id="CHEBI:30616"/>
    </ligand>
</feature>
<comment type="function">
    <text evidence="11">Catalyzes the addition and repair of the essential 3'-terminal CCA sequence in tRNAs without using a nucleic acid template. Adds these three nucleotides in the order of C, C, and A to the tRNA nucleotide-73, using CTP and ATP as substrates and producing inorganic pyrophosphate. tRNA 3'-terminal CCA addition is required both for tRNA processing and repair. Also involved in tRNA surveillance by mediating tandem CCA addition to generate a CCACCA at the 3' terminus of unstable tRNAs. While stable tRNAs receive only 3'-terminal CCA, unstable tRNAs are marked with CCACCA and rapidly degraded.</text>
</comment>
<proteinExistence type="inferred from homology"/>
<keyword evidence="1 11" id="KW-0533">Nickel</keyword>
<dbReference type="NCBIfam" id="NF008137">
    <property type="entry name" value="PRK10885.1"/>
    <property type="match status" value="1"/>
</dbReference>
<feature type="binding site" evidence="11">
    <location>
        <position position="91"/>
    </location>
    <ligand>
        <name>ATP</name>
        <dbReference type="ChEBI" id="CHEBI:30616"/>
    </ligand>
</feature>
<evidence type="ECO:0000256" key="7">
    <source>
        <dbReference type="ARBA" id="ARBA00022800"/>
    </source>
</evidence>
<dbReference type="Gene3D" id="1.10.3090.10">
    <property type="entry name" value="cca-adding enzyme, domain 2"/>
    <property type="match status" value="1"/>
</dbReference>
<dbReference type="InterPro" id="IPR002646">
    <property type="entry name" value="PolA_pol_head_dom"/>
</dbReference>
<evidence type="ECO:0000256" key="9">
    <source>
        <dbReference type="ARBA" id="ARBA00022842"/>
    </source>
</evidence>
<keyword evidence="8 11" id="KW-0067">ATP-binding</keyword>
<dbReference type="EMBL" id="JBGJLR010000002">
    <property type="protein sequence ID" value="MEZ2738477.1"/>
    <property type="molecule type" value="Genomic_DNA"/>
</dbReference>
<keyword evidence="3 11" id="KW-0819">tRNA processing</keyword>
<dbReference type="GO" id="GO:0004810">
    <property type="term" value="F:CCA tRNA nucleotidyltransferase activity"/>
    <property type="evidence" value="ECO:0007669"/>
    <property type="project" value="UniProtKB-EC"/>
</dbReference>
<keyword evidence="9 11" id="KW-0460">Magnesium</keyword>
<dbReference type="InterPro" id="IPR003607">
    <property type="entry name" value="HD/PDEase_dom"/>
</dbReference>
<comment type="domain">
    <text evidence="11">Comprises two domains: an N-terminal domain containing the nucleotidyltransferase activity and a C-terminal HD domain associated with both phosphodiesterase and phosphatase activities.</text>
</comment>
<dbReference type="PROSITE" id="PS51831">
    <property type="entry name" value="HD"/>
    <property type="match status" value="1"/>
</dbReference>
<keyword evidence="11" id="KW-0511">Multifunctional enzyme</keyword>
<keyword evidence="7 11" id="KW-0692">RNA repair</keyword>
<dbReference type="PIRSF" id="PIRSF000813">
    <property type="entry name" value="CCA_bact"/>
    <property type="match status" value="1"/>
</dbReference>
<protein>
    <recommendedName>
        <fullName evidence="11">Multifunctional CCA protein</fullName>
    </recommendedName>
    <domain>
        <recommendedName>
            <fullName evidence="11">CCA-adding enzyme</fullName>
            <ecNumber evidence="11">2.7.7.72</ecNumber>
        </recommendedName>
        <alternativeName>
            <fullName evidence="11">CCA tRNA nucleotidyltransferase</fullName>
        </alternativeName>
        <alternativeName>
            <fullName evidence="11">tRNA CCA-pyrophosphorylase</fullName>
        </alternativeName>
        <alternativeName>
            <fullName evidence="11">tRNA adenylyl-/cytidylyl-transferase</fullName>
        </alternativeName>
        <alternativeName>
            <fullName evidence="11">tRNA nucleotidyltransferase</fullName>
        </alternativeName>
        <alternativeName>
            <fullName evidence="11">tRNA-NT</fullName>
        </alternativeName>
    </domain>
    <domain>
        <recommendedName>
            <fullName evidence="11">2'-nucleotidase</fullName>
            <ecNumber evidence="11">3.1.3.-</ecNumber>
        </recommendedName>
    </domain>
    <domain>
        <recommendedName>
            <fullName evidence="11">2',3'-cyclic phosphodiesterase</fullName>
            <ecNumber evidence="11">3.1.4.-</ecNumber>
        </recommendedName>
    </domain>
    <domain>
        <recommendedName>
            <fullName evidence="11">Phosphatase</fullName>
        </recommendedName>
    </domain>
</protein>
<comment type="subunit">
    <text evidence="11">Monomer. Can also form homodimers and oligomers.</text>
</comment>
<keyword evidence="5 11" id="KW-0479">Metal-binding</keyword>
<dbReference type="EC" id="2.7.7.72" evidence="11"/>
<evidence type="ECO:0000256" key="4">
    <source>
        <dbReference type="ARBA" id="ARBA00022695"/>
    </source>
</evidence>
<gene>
    <name evidence="11" type="primary">cca</name>
    <name evidence="13" type="ORF">ACBP88_03210</name>
</gene>
<organism evidence="13 14">
    <name type="scientific">Comamonas jiangduensis</name>
    <dbReference type="NCBI Taxonomy" id="1194168"/>
    <lineage>
        <taxon>Bacteria</taxon>
        <taxon>Pseudomonadati</taxon>
        <taxon>Pseudomonadota</taxon>
        <taxon>Betaproteobacteria</taxon>
        <taxon>Burkholderiales</taxon>
        <taxon>Comamonadaceae</taxon>
        <taxon>Comamonas</taxon>
    </lineage>
</organism>
<comment type="catalytic activity">
    <reaction evidence="11">
        <text>a tRNA with a 3' CCA end + 2 CTP + ATP = a tRNA with a 3' CCACCA end + 3 diphosphate</text>
        <dbReference type="Rhea" id="RHEA:76235"/>
        <dbReference type="Rhea" id="RHEA-COMP:10468"/>
        <dbReference type="Rhea" id="RHEA-COMP:18655"/>
        <dbReference type="ChEBI" id="CHEBI:30616"/>
        <dbReference type="ChEBI" id="CHEBI:33019"/>
        <dbReference type="ChEBI" id="CHEBI:37563"/>
        <dbReference type="ChEBI" id="CHEBI:83071"/>
        <dbReference type="ChEBI" id="CHEBI:195187"/>
    </reaction>
</comment>
<keyword evidence="4 11" id="KW-0548">Nucleotidyltransferase</keyword>
<feature type="binding site" evidence="11">
    <location>
        <position position="23"/>
    </location>
    <ligand>
        <name>Mg(2+)</name>
        <dbReference type="ChEBI" id="CHEBI:18420"/>
    </ligand>
</feature>
<feature type="binding site" evidence="11">
    <location>
        <position position="8"/>
    </location>
    <ligand>
        <name>ATP</name>
        <dbReference type="ChEBI" id="CHEBI:30616"/>
    </ligand>
</feature>
<keyword evidence="10 11" id="KW-0694">RNA-binding</keyword>
<accession>A0ABV4IDF6</accession>
<dbReference type="InterPro" id="IPR032828">
    <property type="entry name" value="PolyA_RNA-bd"/>
</dbReference>
<dbReference type="InterPro" id="IPR050124">
    <property type="entry name" value="tRNA_CCA-adding_enzyme"/>
</dbReference>
<evidence type="ECO:0000256" key="10">
    <source>
        <dbReference type="ARBA" id="ARBA00022884"/>
    </source>
</evidence>
<dbReference type="CDD" id="cd05398">
    <property type="entry name" value="NT_ClassII-CCAase"/>
    <property type="match status" value="1"/>
</dbReference>
<keyword evidence="6 11" id="KW-0547">Nucleotide-binding</keyword>
<dbReference type="EC" id="3.1.3.-" evidence="11"/>
<sequence>MKIYQVGGAVRDRLLQRPFHDTDWVVVGATPEDMTAQGFTPVGKDFPVFLHPQTHEEYALARTERKSGVGYRGFVVHTSPDVTLEEDLARRDLTINAIAAPADWAGAGAVFDPYNGQADLQAKLLRHVTEAFREDPVRILRVARFAARFEDFSVAPETLQLMREMVQAGETDHLVPERVWQEIRRGLMEAQPSRMFEVLRSCGALQVILPELNRLWGVPQRPEHHPEVDSGVHAMLVLDMAAQLHAPLTVRFACLCHDFGKGTTPADMLPRHIGHEQRSARLLQAVCDRWRVPNDCKELADVVAREHGNIHRSSDLNAAAVMRLLERCDAIRKPERFTEALLACECDARGRKGLQAQPYPQRLRLQTALDAALAVNTAPIAQTAAQQGLQGKAIGEAVTAARTQAVAQALAAM</sequence>
<evidence type="ECO:0000256" key="6">
    <source>
        <dbReference type="ARBA" id="ARBA00022741"/>
    </source>
</evidence>
<dbReference type="Proteomes" id="UP001567350">
    <property type="component" value="Unassembled WGS sequence"/>
</dbReference>
<dbReference type="HAMAP" id="MF_01262">
    <property type="entry name" value="CCA_bact_type2"/>
    <property type="match status" value="1"/>
</dbReference>
<comment type="cofactor">
    <cofactor evidence="11">
        <name>Mg(2+)</name>
        <dbReference type="ChEBI" id="CHEBI:18420"/>
    </cofactor>
    <text evidence="11">Magnesium is required for nucleotidyltransferase activity.</text>
</comment>
<name>A0ABV4IDF6_9BURK</name>
<evidence type="ECO:0000256" key="5">
    <source>
        <dbReference type="ARBA" id="ARBA00022723"/>
    </source>
</evidence>
<dbReference type="InterPro" id="IPR006674">
    <property type="entry name" value="HD_domain"/>
</dbReference>
<dbReference type="PANTHER" id="PTHR47545">
    <property type="entry name" value="MULTIFUNCTIONAL CCA PROTEIN"/>
    <property type="match status" value="1"/>
</dbReference>
<evidence type="ECO:0000259" key="12">
    <source>
        <dbReference type="PROSITE" id="PS51831"/>
    </source>
</evidence>
<dbReference type="Pfam" id="PF12627">
    <property type="entry name" value="PolyA_pol_RNAbd"/>
    <property type="match status" value="1"/>
</dbReference>